<feature type="compositionally biased region" description="Low complexity" evidence="1">
    <location>
        <begin position="301"/>
        <end position="344"/>
    </location>
</feature>
<evidence type="ECO:0000256" key="1">
    <source>
        <dbReference type="SAM" id="MobiDB-lite"/>
    </source>
</evidence>
<reference evidence="2" key="1">
    <citation type="submission" date="2022-11" db="EMBL/GenBank/DDBJ databases">
        <authorList>
            <person name="Morgan W.R."/>
            <person name="Tartar A."/>
        </authorList>
    </citation>
    <scope>NUCLEOTIDE SEQUENCE</scope>
    <source>
        <strain evidence="2">ARSEF 373</strain>
    </source>
</reference>
<sequence length="351" mass="37019">MKPEKHAKAFGNDVKAFMDGVSATSGVLGRSDNQPCKDDSECGGMQCGIRDAALFEPEPQCSVEKHGVTFNVLDIKGLISQVYNGASVGTVFTGARYDGDDDSRAVDSFGRFTDAARRDLGPGDFHIAFSNIMGKHGKSFVIDTSADAPVWNQPVRSYNVKTVEYYSPEEAASKYFGGRSYPFNDKAKNVAYVATDIAWIFERDAAAPYVPNRVDEATHYVLELDDNDQIIGGEWLGDSRAEHPDFLWFPTSKAASDTVTTFGLANSDVQELLKLSVACGATPDPTAPPTPTPSPTPKPSSTPELSPASGSSSGSAASGSTSSGSALSGNDTSGSATSGSSNNNHPQSTSL</sequence>
<feature type="region of interest" description="Disordered" evidence="1">
    <location>
        <begin position="280"/>
        <end position="351"/>
    </location>
</feature>
<comment type="caution">
    <text evidence="2">The sequence shown here is derived from an EMBL/GenBank/DDBJ whole genome shotgun (WGS) entry which is preliminary data.</text>
</comment>
<keyword evidence="3" id="KW-1185">Reference proteome</keyword>
<evidence type="ECO:0000313" key="2">
    <source>
        <dbReference type="EMBL" id="DBA01869.1"/>
    </source>
</evidence>
<proteinExistence type="predicted"/>
<gene>
    <name evidence="2" type="ORF">N0F65_006017</name>
</gene>
<dbReference type="InterPro" id="IPR032048">
    <property type="entry name" value="TGase_elicitor"/>
</dbReference>
<dbReference type="EMBL" id="DAKRPA010000040">
    <property type="protein sequence ID" value="DBA01869.1"/>
    <property type="molecule type" value="Genomic_DNA"/>
</dbReference>
<feature type="compositionally biased region" description="Pro residues" evidence="1">
    <location>
        <begin position="285"/>
        <end position="300"/>
    </location>
</feature>
<evidence type="ECO:0000313" key="3">
    <source>
        <dbReference type="Proteomes" id="UP001146120"/>
    </source>
</evidence>
<dbReference type="Proteomes" id="UP001146120">
    <property type="component" value="Unassembled WGS sequence"/>
</dbReference>
<protein>
    <submittedName>
        <fullName evidence="2">Uncharacterized protein</fullName>
    </submittedName>
</protein>
<dbReference type="GO" id="GO:0016755">
    <property type="term" value="F:aminoacyltransferase activity"/>
    <property type="evidence" value="ECO:0007669"/>
    <property type="project" value="InterPro"/>
</dbReference>
<accession>A0AAV2Z766</accession>
<reference evidence="2" key="2">
    <citation type="journal article" date="2023" name="Microbiol Resour">
        <title>Decontamination and Annotation of the Draft Genome Sequence of the Oomycete Lagenidium giganteum ARSEF 373.</title>
        <authorList>
            <person name="Morgan W.R."/>
            <person name="Tartar A."/>
        </authorList>
    </citation>
    <scope>NUCLEOTIDE SEQUENCE</scope>
    <source>
        <strain evidence="2">ARSEF 373</strain>
    </source>
</reference>
<dbReference type="Pfam" id="PF16683">
    <property type="entry name" value="TGase_elicitor"/>
    <property type="match status" value="2"/>
</dbReference>
<dbReference type="Gene3D" id="3.30.40.240">
    <property type="entry name" value="Transglutaminase elicitor, body domain"/>
    <property type="match status" value="1"/>
</dbReference>
<name>A0AAV2Z766_9STRA</name>
<dbReference type="AlphaFoldDB" id="A0AAV2Z766"/>
<organism evidence="2 3">
    <name type="scientific">Lagenidium giganteum</name>
    <dbReference type="NCBI Taxonomy" id="4803"/>
    <lineage>
        <taxon>Eukaryota</taxon>
        <taxon>Sar</taxon>
        <taxon>Stramenopiles</taxon>
        <taxon>Oomycota</taxon>
        <taxon>Peronosporomycetes</taxon>
        <taxon>Pythiales</taxon>
        <taxon>Pythiaceae</taxon>
    </lineage>
</organism>